<accession>A0A9P5ZUV8</accession>
<dbReference type="EMBL" id="MU154590">
    <property type="protein sequence ID" value="KAF9493140.1"/>
    <property type="molecule type" value="Genomic_DNA"/>
</dbReference>
<name>A0A9P5ZUV8_PLEER</name>
<keyword evidence="2" id="KW-1185">Reference proteome</keyword>
<dbReference type="AlphaFoldDB" id="A0A9P5ZUV8"/>
<dbReference type="Gene3D" id="3.60.130.30">
    <property type="match status" value="1"/>
</dbReference>
<dbReference type="OrthoDB" id="3249298at2759"/>
<organism evidence="1 2">
    <name type="scientific">Pleurotus eryngii</name>
    <name type="common">Boletus of the steppes</name>
    <dbReference type="NCBI Taxonomy" id="5323"/>
    <lineage>
        <taxon>Eukaryota</taxon>
        <taxon>Fungi</taxon>
        <taxon>Dikarya</taxon>
        <taxon>Basidiomycota</taxon>
        <taxon>Agaricomycotina</taxon>
        <taxon>Agaricomycetes</taxon>
        <taxon>Agaricomycetidae</taxon>
        <taxon>Agaricales</taxon>
        <taxon>Pleurotineae</taxon>
        <taxon>Pleurotaceae</taxon>
        <taxon>Pleurotus</taxon>
    </lineage>
</organism>
<dbReference type="Proteomes" id="UP000807025">
    <property type="component" value="Unassembled WGS sequence"/>
</dbReference>
<sequence>MTRSKRVRSAASKEAHWKKYVSKSRAKVLKGLEANTDRQCIQFNDLATRLPSNANRLNRVIAHNFPKLNAGDLPPADPNHRLFITEDTTGHPLALRISNVINHTTAFRLENACHKLDALGPKIHHRETNRSKTSALHLGIWETYSAHPHVSRDTMNQEPPVLDLIAKILRILQEDVAPKLGALLKEHYPAQWERQMTAYDRVRRELGDELAAMPWLDFGGAFFTVAIKVGSSECWHIDWNDDHRGGIAWVVPVGEFTGGDFCSPQLPTRISIRRGQVLGVQARRLIHCGLKTTGVRHVFTLFTDGLILKHADEGK</sequence>
<protein>
    <submittedName>
        <fullName evidence="1">Uncharacterized protein</fullName>
    </submittedName>
</protein>
<evidence type="ECO:0000313" key="2">
    <source>
        <dbReference type="Proteomes" id="UP000807025"/>
    </source>
</evidence>
<proteinExistence type="predicted"/>
<comment type="caution">
    <text evidence="1">The sequence shown here is derived from an EMBL/GenBank/DDBJ whole genome shotgun (WGS) entry which is preliminary data.</text>
</comment>
<reference evidence="1" key="1">
    <citation type="submission" date="2020-11" db="EMBL/GenBank/DDBJ databases">
        <authorList>
            <consortium name="DOE Joint Genome Institute"/>
            <person name="Ahrendt S."/>
            <person name="Riley R."/>
            <person name="Andreopoulos W."/>
            <person name="Labutti K."/>
            <person name="Pangilinan J."/>
            <person name="Ruiz-Duenas F.J."/>
            <person name="Barrasa J.M."/>
            <person name="Sanchez-Garcia M."/>
            <person name="Camarero S."/>
            <person name="Miyauchi S."/>
            <person name="Serrano A."/>
            <person name="Linde D."/>
            <person name="Babiker R."/>
            <person name="Drula E."/>
            <person name="Ayuso-Fernandez I."/>
            <person name="Pacheco R."/>
            <person name="Padilla G."/>
            <person name="Ferreira P."/>
            <person name="Barriuso J."/>
            <person name="Kellner H."/>
            <person name="Castanera R."/>
            <person name="Alfaro M."/>
            <person name="Ramirez L."/>
            <person name="Pisabarro A.G."/>
            <person name="Kuo A."/>
            <person name="Tritt A."/>
            <person name="Lipzen A."/>
            <person name="He G."/>
            <person name="Yan M."/>
            <person name="Ng V."/>
            <person name="Cullen D."/>
            <person name="Martin F."/>
            <person name="Rosso M.-N."/>
            <person name="Henrissat B."/>
            <person name="Hibbett D."/>
            <person name="Martinez A.T."/>
            <person name="Grigoriev I.V."/>
        </authorList>
    </citation>
    <scope>NUCLEOTIDE SEQUENCE</scope>
    <source>
        <strain evidence="1">ATCC 90797</strain>
    </source>
</reference>
<evidence type="ECO:0000313" key="1">
    <source>
        <dbReference type="EMBL" id="KAF9493140.1"/>
    </source>
</evidence>
<gene>
    <name evidence="1" type="ORF">BDN71DRAFT_1450682</name>
</gene>